<protein>
    <submittedName>
        <fullName evidence="1">Uncharacterized protein</fullName>
    </submittedName>
</protein>
<keyword evidence="2" id="KW-1185">Reference proteome</keyword>
<name>A0A835F685_9POAL</name>
<reference evidence="1" key="1">
    <citation type="submission" date="2020-07" db="EMBL/GenBank/DDBJ databases">
        <title>Genome sequence and genetic diversity analysis of an under-domesticated orphan crop, white fonio (Digitaria exilis).</title>
        <authorList>
            <person name="Bennetzen J.L."/>
            <person name="Chen S."/>
            <person name="Ma X."/>
            <person name="Wang X."/>
            <person name="Yssel A.E.J."/>
            <person name="Chaluvadi S.R."/>
            <person name="Johnson M."/>
            <person name="Gangashetty P."/>
            <person name="Hamidou F."/>
            <person name="Sanogo M.D."/>
            <person name="Zwaenepoel A."/>
            <person name="Wallace J."/>
            <person name="Van De Peer Y."/>
            <person name="Van Deynze A."/>
        </authorList>
    </citation>
    <scope>NUCLEOTIDE SEQUENCE</scope>
    <source>
        <tissue evidence="1">Leaves</tissue>
    </source>
</reference>
<proteinExistence type="predicted"/>
<organism evidence="1 2">
    <name type="scientific">Digitaria exilis</name>
    <dbReference type="NCBI Taxonomy" id="1010633"/>
    <lineage>
        <taxon>Eukaryota</taxon>
        <taxon>Viridiplantae</taxon>
        <taxon>Streptophyta</taxon>
        <taxon>Embryophyta</taxon>
        <taxon>Tracheophyta</taxon>
        <taxon>Spermatophyta</taxon>
        <taxon>Magnoliopsida</taxon>
        <taxon>Liliopsida</taxon>
        <taxon>Poales</taxon>
        <taxon>Poaceae</taxon>
        <taxon>PACMAD clade</taxon>
        <taxon>Panicoideae</taxon>
        <taxon>Panicodae</taxon>
        <taxon>Paniceae</taxon>
        <taxon>Anthephorinae</taxon>
        <taxon>Digitaria</taxon>
    </lineage>
</organism>
<dbReference type="AlphaFoldDB" id="A0A835F685"/>
<comment type="caution">
    <text evidence="1">The sequence shown here is derived from an EMBL/GenBank/DDBJ whole genome shotgun (WGS) entry which is preliminary data.</text>
</comment>
<evidence type="ECO:0000313" key="1">
    <source>
        <dbReference type="EMBL" id="KAF8729639.1"/>
    </source>
</evidence>
<dbReference type="Proteomes" id="UP000636709">
    <property type="component" value="Unassembled WGS sequence"/>
</dbReference>
<gene>
    <name evidence="1" type="ORF">HU200_017588</name>
</gene>
<dbReference type="EMBL" id="JACEFO010001623">
    <property type="protein sequence ID" value="KAF8729639.1"/>
    <property type="molecule type" value="Genomic_DNA"/>
</dbReference>
<dbReference type="OrthoDB" id="686619at2759"/>
<sequence>MVGAQELAPTATELSLADWWIRVRKRISKESRKMFDTFIALVTWSIWLERNNRTFNRQARSTLQLQRHIQEQASEWTRARFTAMAPFATHNQQAGIQVQRQDGQQRHQQQQQGAQVNIGGEIVYL</sequence>
<accession>A0A835F685</accession>
<evidence type="ECO:0000313" key="2">
    <source>
        <dbReference type="Proteomes" id="UP000636709"/>
    </source>
</evidence>